<gene>
    <name evidence="7" type="ORF">IPP15_08050</name>
</gene>
<evidence type="ECO:0000259" key="6">
    <source>
        <dbReference type="Pfam" id="PF14509"/>
    </source>
</evidence>
<evidence type="ECO:0000256" key="1">
    <source>
        <dbReference type="ARBA" id="ARBA00001913"/>
    </source>
</evidence>
<keyword evidence="3" id="KW-0106">Calcium</keyword>
<comment type="cofactor">
    <cofactor evidence="1">
        <name>Ca(2+)</name>
        <dbReference type="ChEBI" id="CHEBI:29108"/>
    </cofactor>
</comment>
<evidence type="ECO:0000313" key="7">
    <source>
        <dbReference type="EMBL" id="MBK9982362.1"/>
    </source>
</evidence>
<evidence type="ECO:0000256" key="2">
    <source>
        <dbReference type="ARBA" id="ARBA00011245"/>
    </source>
</evidence>
<feature type="domain" description="Glycosyl-hydrolase 97 C-terminal oligomerisation" evidence="6">
    <location>
        <begin position="601"/>
        <end position="701"/>
    </location>
</feature>
<dbReference type="AlphaFoldDB" id="A0A9D7XT45"/>
<evidence type="ECO:0000256" key="3">
    <source>
        <dbReference type="ARBA" id="ARBA00022837"/>
    </source>
</evidence>
<dbReference type="InterPro" id="IPR052720">
    <property type="entry name" value="Glycosyl_hydrolase_97"/>
</dbReference>
<keyword evidence="7" id="KW-0378">Hydrolase</keyword>
<sequence>MISKVYLLIAVISLFNQFIYAGESKPVVITLSDIRLTFKLNKNGSPQYTVDFKNQPVIKPSLLGFHINDSTHLDKNFQIIKMDSSMVDVTWKPVWGEVSQIRNHYKQFTVHLIQNAKPSFLINIIFRVFEDGVGFRYEFPLQPHLTYFIVNDELTQFNLTGDHKTFWIPGDYDSNEYEYTTSRLSKVDNSKIKLISFGTRERSEPDKYAVQTPLMMKTDAGLYINIHEAALVNYPSMQLHVNKSAHSLTSDLVPDAIGNKAYLRTPAKTPWRTIIVSDKATDILASKMILNLNEPSTIKNTSWIKPMKYIGVWWELQTGLRSWTYSNHLDSLSEDGELVPHGHHGANTANVKRYIDFASKNDIPGLLVEGWNTGWEEWIFNWNGGHYDFVTPYPDFDVKAIESYAKKKDVQMIMHNETAADASTYDIQMDTAFQFMNKYGYKAVKTGYVGNIIPRGEHHDGQWMINHYIRSIEKASDHHIMIDIHEPVRPTGLSRTYPNFMACEAARGNEWHAFSTGNAVDHETILPFTRLMGGPMDYTPGIFKLRNYAKDHPERQMHSTLAKQLALYVTMYSPLQMAADLPENYEAHMDAFQFIKDVAVDWDDTKIVEAEPGDYITIARKEKGKNNWFVGTITDENSRTSTIPLSFLDAGKKYIAVIYGDGDNANWKNNPEAYKIEKYIVTNSSALKLKLAEGGGAAVSIMPATADQIKQLKVYP</sequence>
<dbReference type="Pfam" id="PF10566">
    <property type="entry name" value="Glyco_hydro_97"/>
    <property type="match status" value="1"/>
</dbReference>
<feature type="domain" description="Glycosyl-hydrolase 97 N-terminal" evidence="5">
    <location>
        <begin position="34"/>
        <end position="295"/>
    </location>
</feature>
<dbReference type="InterPro" id="IPR013785">
    <property type="entry name" value="Aldolase_TIM"/>
</dbReference>
<dbReference type="GO" id="GO:0016787">
    <property type="term" value="F:hydrolase activity"/>
    <property type="evidence" value="ECO:0007669"/>
    <property type="project" value="UniProtKB-KW"/>
</dbReference>
<protein>
    <submittedName>
        <fullName evidence="7">Glycoside hydrolase family 97 protein</fullName>
    </submittedName>
</protein>
<evidence type="ECO:0000313" key="8">
    <source>
        <dbReference type="Proteomes" id="UP000808337"/>
    </source>
</evidence>
<dbReference type="Proteomes" id="UP000808337">
    <property type="component" value="Unassembled WGS sequence"/>
</dbReference>
<dbReference type="Gene3D" id="3.20.20.70">
    <property type="entry name" value="Aldolase class I"/>
    <property type="match status" value="1"/>
</dbReference>
<evidence type="ECO:0000259" key="4">
    <source>
        <dbReference type="Pfam" id="PF10566"/>
    </source>
</evidence>
<evidence type="ECO:0000259" key="5">
    <source>
        <dbReference type="Pfam" id="PF14508"/>
    </source>
</evidence>
<name>A0A9D7XT45_9BACT</name>
<dbReference type="Pfam" id="PF14508">
    <property type="entry name" value="GH97_N"/>
    <property type="match status" value="1"/>
</dbReference>
<dbReference type="PANTHER" id="PTHR35803">
    <property type="entry name" value="GLUCAN 1,4-ALPHA-GLUCOSIDASE SUSB-RELATED"/>
    <property type="match status" value="1"/>
</dbReference>
<comment type="subunit">
    <text evidence="2">Monomer.</text>
</comment>
<dbReference type="SUPFAM" id="SSF51445">
    <property type="entry name" value="(Trans)glycosidases"/>
    <property type="match status" value="1"/>
</dbReference>
<dbReference type="GO" id="GO:0030246">
    <property type="term" value="F:carbohydrate binding"/>
    <property type="evidence" value="ECO:0007669"/>
    <property type="project" value="InterPro"/>
</dbReference>
<dbReference type="Pfam" id="PF14509">
    <property type="entry name" value="GH97_C"/>
    <property type="match status" value="1"/>
</dbReference>
<dbReference type="Gene3D" id="2.70.98.10">
    <property type="match status" value="1"/>
</dbReference>
<proteinExistence type="predicted"/>
<dbReference type="PANTHER" id="PTHR35803:SF1">
    <property type="entry name" value="GLUCAN 1,4-ALPHA-GLUCOSIDASE SUSB"/>
    <property type="match status" value="1"/>
</dbReference>
<comment type="caution">
    <text evidence="7">The sequence shown here is derived from an EMBL/GenBank/DDBJ whole genome shotgun (WGS) entry which is preliminary data.</text>
</comment>
<reference evidence="7 8" key="1">
    <citation type="submission" date="2020-10" db="EMBL/GenBank/DDBJ databases">
        <title>Connecting structure to function with the recovery of over 1000 high-quality activated sludge metagenome-assembled genomes encoding full-length rRNA genes using long-read sequencing.</title>
        <authorList>
            <person name="Singleton C.M."/>
            <person name="Petriglieri F."/>
            <person name="Kristensen J.M."/>
            <person name="Kirkegaard R.H."/>
            <person name="Michaelsen T.Y."/>
            <person name="Andersen M.H."/>
            <person name="Karst S.M."/>
            <person name="Dueholm M.S."/>
            <person name="Nielsen P.H."/>
            <person name="Albertsen M."/>
        </authorList>
    </citation>
    <scope>NUCLEOTIDE SEQUENCE [LARGE SCALE GENOMIC DNA]</scope>
    <source>
        <strain evidence="7">Ribe_18-Q3-R11-54_MAXAC.273</strain>
    </source>
</reference>
<dbReference type="InterPro" id="IPR029486">
    <property type="entry name" value="GH97_N"/>
</dbReference>
<accession>A0A9D7XT45</accession>
<dbReference type="InterPro" id="IPR014718">
    <property type="entry name" value="GH-type_carb-bd"/>
</dbReference>
<dbReference type="EMBL" id="JADKGY010000006">
    <property type="protein sequence ID" value="MBK9982362.1"/>
    <property type="molecule type" value="Genomic_DNA"/>
</dbReference>
<dbReference type="InterPro" id="IPR029483">
    <property type="entry name" value="GH97_C"/>
</dbReference>
<feature type="domain" description="Glycosyl-hydrolase 97 catalytic" evidence="4">
    <location>
        <begin position="337"/>
        <end position="506"/>
    </location>
</feature>
<dbReference type="InterPro" id="IPR019563">
    <property type="entry name" value="GH97_catalytic"/>
</dbReference>
<organism evidence="7 8">
    <name type="scientific">Candidatus Opimibacter skivensis</name>
    <dbReference type="NCBI Taxonomy" id="2982028"/>
    <lineage>
        <taxon>Bacteria</taxon>
        <taxon>Pseudomonadati</taxon>
        <taxon>Bacteroidota</taxon>
        <taxon>Saprospiria</taxon>
        <taxon>Saprospirales</taxon>
        <taxon>Saprospiraceae</taxon>
        <taxon>Candidatus Opimibacter</taxon>
    </lineage>
</organism>
<dbReference type="InterPro" id="IPR017853">
    <property type="entry name" value="GH"/>
</dbReference>